<proteinExistence type="predicted"/>
<evidence type="ECO:0000256" key="1">
    <source>
        <dbReference type="SAM" id="Phobius"/>
    </source>
</evidence>
<name>A0ABQ3DCW7_9ACTN</name>
<dbReference type="Proteomes" id="UP000599437">
    <property type="component" value="Unassembled WGS sequence"/>
</dbReference>
<evidence type="ECO:0000313" key="2">
    <source>
        <dbReference type="EMBL" id="GHA83136.1"/>
    </source>
</evidence>
<dbReference type="EMBL" id="BMVO01000001">
    <property type="protein sequence ID" value="GHA83136.1"/>
    <property type="molecule type" value="Genomic_DNA"/>
</dbReference>
<reference evidence="3" key="1">
    <citation type="journal article" date="2019" name="Int. J. Syst. Evol. Microbiol.">
        <title>The Global Catalogue of Microorganisms (GCM) 10K type strain sequencing project: providing services to taxonomists for standard genome sequencing and annotation.</title>
        <authorList>
            <consortium name="The Broad Institute Genomics Platform"/>
            <consortium name="The Broad Institute Genome Sequencing Center for Infectious Disease"/>
            <person name="Wu L."/>
            <person name="Ma J."/>
        </authorList>
    </citation>
    <scope>NUCLEOTIDE SEQUENCE [LARGE SCALE GENOMIC DNA]</scope>
    <source>
        <strain evidence="3">JCM 4737</strain>
    </source>
</reference>
<protein>
    <recommendedName>
        <fullName evidence="4">Integral membrane protein</fullName>
    </recommendedName>
</protein>
<feature type="transmembrane region" description="Helical" evidence="1">
    <location>
        <begin position="92"/>
        <end position="112"/>
    </location>
</feature>
<sequence>MHQRPAHHTAPAPTYADPAASAPLVYQPQPYGAEHQALVLPAPAADPRRALVRLESGEWVTALVPAAPPVLVPAAPVAAAARRPLSGLERGAIIVVTSICALSLSIGGALSMAGPASLAAAADLAVGAAVLLGTAVAGFLGLRFAGALSRPTSGTASSSAPAAPTYTTNVTNNVSSTGWFSRATQTTTFHQG</sequence>
<organism evidence="2 3">
    <name type="scientific">Streptomyces chryseus</name>
    <dbReference type="NCBI Taxonomy" id="68186"/>
    <lineage>
        <taxon>Bacteria</taxon>
        <taxon>Bacillati</taxon>
        <taxon>Actinomycetota</taxon>
        <taxon>Actinomycetes</taxon>
        <taxon>Kitasatosporales</taxon>
        <taxon>Streptomycetaceae</taxon>
        <taxon>Streptomyces</taxon>
    </lineage>
</organism>
<keyword evidence="1" id="KW-0812">Transmembrane</keyword>
<comment type="caution">
    <text evidence="2">The sequence shown here is derived from an EMBL/GenBank/DDBJ whole genome shotgun (WGS) entry which is preliminary data.</text>
</comment>
<evidence type="ECO:0000313" key="3">
    <source>
        <dbReference type="Proteomes" id="UP000599437"/>
    </source>
</evidence>
<dbReference type="RefSeq" id="WP_189714403.1">
    <property type="nucleotide sequence ID" value="NZ_BMVO01000001.1"/>
</dbReference>
<gene>
    <name evidence="2" type="ORF">GCM10010346_01830</name>
</gene>
<evidence type="ECO:0008006" key="4">
    <source>
        <dbReference type="Google" id="ProtNLM"/>
    </source>
</evidence>
<keyword evidence="1" id="KW-0472">Membrane</keyword>
<keyword evidence="1" id="KW-1133">Transmembrane helix</keyword>
<feature type="transmembrane region" description="Helical" evidence="1">
    <location>
        <begin position="118"/>
        <end position="142"/>
    </location>
</feature>
<accession>A0ABQ3DCW7</accession>
<keyword evidence="3" id="KW-1185">Reference proteome</keyword>